<accession>A0A4R5CFH8</accession>
<organism evidence="1 2">
    <name type="scientific">Flavobacterium cellulosilyticum</name>
    <dbReference type="NCBI Taxonomy" id="2541731"/>
    <lineage>
        <taxon>Bacteria</taxon>
        <taxon>Pseudomonadati</taxon>
        <taxon>Bacteroidota</taxon>
        <taxon>Flavobacteriia</taxon>
        <taxon>Flavobacteriales</taxon>
        <taxon>Flavobacteriaceae</taxon>
        <taxon>Flavobacterium</taxon>
    </lineage>
</organism>
<evidence type="ECO:0000313" key="2">
    <source>
        <dbReference type="Proteomes" id="UP000295479"/>
    </source>
</evidence>
<sequence length="355" mass="41735">MVSVNTNSKIYVYCPSNVVTGGTELLHQICDTLNNKGCDTYIVYHPDSNSITPSPYKKYNLNISKEIDDVEGNYLIVPEALIDLGYIYKRLKKIHWWLSVDNFFILSQLNLSPLIYLKLWPKLFLRVLGIKVKYFFKILNSDRTGYLSYNYLFSEENLNLVQSQYAYDFLNKNNFKNLYFVSDYLNNDFSNQNASNRDNVILYNPKKGIEFTKILINKFKDFKWVPIENMTYKEVNLLMQSTKLYVDFGNHPGKDRLPREAVLSGMCIITGIQGSAFYFEDVSIDSKYKFDELNFDFDKFEMVVNNIFNSYEKEYSNFKEYLKLIENSKFKFESEVDDIIKILKLDNGFNNNSQL</sequence>
<evidence type="ECO:0008006" key="3">
    <source>
        <dbReference type="Google" id="ProtNLM"/>
    </source>
</evidence>
<dbReference type="RefSeq" id="WP_132001828.1">
    <property type="nucleotide sequence ID" value="NZ_SMFK01000002.1"/>
</dbReference>
<proteinExistence type="predicted"/>
<dbReference type="OrthoDB" id="6400528at2"/>
<evidence type="ECO:0000313" key="1">
    <source>
        <dbReference type="EMBL" id="TDD98355.1"/>
    </source>
</evidence>
<keyword evidence="2" id="KW-1185">Reference proteome</keyword>
<protein>
    <recommendedName>
        <fullName evidence="3">Glycosyltransferase family 1 protein</fullName>
    </recommendedName>
</protein>
<comment type="caution">
    <text evidence="1">The sequence shown here is derived from an EMBL/GenBank/DDBJ whole genome shotgun (WGS) entry which is preliminary data.</text>
</comment>
<dbReference type="AlphaFoldDB" id="A0A4R5CFH8"/>
<reference evidence="1 2" key="1">
    <citation type="submission" date="2019-03" db="EMBL/GenBank/DDBJ databases">
        <title>Flavobacterium AR-3-4 sp. nov. isolated from arctic soil.</title>
        <authorList>
            <person name="Chaudhary D.K."/>
        </authorList>
    </citation>
    <scope>NUCLEOTIDE SEQUENCE [LARGE SCALE GENOMIC DNA]</scope>
    <source>
        <strain evidence="1 2">AR-3-4</strain>
    </source>
</reference>
<gene>
    <name evidence="1" type="ORF">E0F76_04225</name>
</gene>
<dbReference type="EMBL" id="SMFK01000002">
    <property type="protein sequence ID" value="TDD98355.1"/>
    <property type="molecule type" value="Genomic_DNA"/>
</dbReference>
<dbReference type="Proteomes" id="UP000295479">
    <property type="component" value="Unassembled WGS sequence"/>
</dbReference>
<name>A0A4R5CFH8_9FLAO</name>